<dbReference type="PANTHER" id="PTHR23240">
    <property type="entry name" value="DNA CROSS-LINK REPAIR PROTEIN PSO2/SNM1-RELATED"/>
    <property type="match status" value="1"/>
</dbReference>
<evidence type="ECO:0000256" key="9">
    <source>
        <dbReference type="ARBA" id="ARBA00023204"/>
    </source>
</evidence>
<keyword evidence="16" id="KW-1185">Reference proteome</keyword>
<dbReference type="Pfam" id="PF23023">
    <property type="entry name" value="Anti-Pycsar_Apyc1"/>
    <property type="match status" value="1"/>
</dbReference>
<dbReference type="GO" id="GO:0036297">
    <property type="term" value="P:interstrand cross-link repair"/>
    <property type="evidence" value="ECO:0007669"/>
    <property type="project" value="TreeGrafter"/>
</dbReference>
<feature type="compositionally biased region" description="Low complexity" evidence="13">
    <location>
        <begin position="537"/>
        <end position="547"/>
    </location>
</feature>
<dbReference type="KEGG" id="pki:111842420"/>
<organism evidence="15 16">
    <name type="scientific">Paramormyrops kingsleyae</name>
    <dbReference type="NCBI Taxonomy" id="1676925"/>
    <lineage>
        <taxon>Eukaryota</taxon>
        <taxon>Metazoa</taxon>
        <taxon>Chordata</taxon>
        <taxon>Craniata</taxon>
        <taxon>Vertebrata</taxon>
        <taxon>Euteleostomi</taxon>
        <taxon>Actinopterygii</taxon>
        <taxon>Neopterygii</taxon>
        <taxon>Teleostei</taxon>
        <taxon>Osteoglossocephala</taxon>
        <taxon>Osteoglossomorpha</taxon>
        <taxon>Osteoglossiformes</taxon>
        <taxon>Mormyridae</taxon>
        <taxon>Paramormyrops</taxon>
    </lineage>
</organism>
<evidence type="ECO:0000256" key="13">
    <source>
        <dbReference type="SAM" id="MobiDB-lite"/>
    </source>
</evidence>
<evidence type="ECO:0000256" key="12">
    <source>
        <dbReference type="ARBA" id="ARBA00042677"/>
    </source>
</evidence>
<keyword evidence="10" id="KW-0539">Nucleus</keyword>
<dbReference type="GO" id="GO:0035312">
    <property type="term" value="F:5'-3' DNA exonuclease activity"/>
    <property type="evidence" value="ECO:0007669"/>
    <property type="project" value="TreeGrafter"/>
</dbReference>
<sequence>MSSFGGRMKEYPNISLDRFDKQNLHARAYFLSHCHKDHMKGLKATALRRKLKLSLTVKLYCSPVTKEILLSNPKYGFWENHVVALEVEDPTQISLVDEISGEKEDILVTLIPAGHCPGSVMFLIEGDRGTVLYTGDFRLAQGEAARIESLHVGGRIKDVQSVYLDTTFCEPRFFQIPSREACLDGIRELVREWIAISPNHVVWLNCKIAYGYEYLFVNLSEEFGCQVHVRSTRVFAGMPEMLCHVTTRRDTQIHACRLAEGEEYIRGSRLPCGMKAPDGASLHVISVKPSTMWFGEQTNKTAVIVKTGPTSYRACFSFHSSYSEIKDFMSYICPVNIYPNVIPYGKTLQEVQQILKPMCREHCGRGLVVYKPLGTLKRSKVEQITKDSDSECDLFDDEDLAPRRRKVPGKHPPEKDGSPVPERVVPMTDPEPTNTAGLLNENFLDCTESNDEEEDSEDEGGEPASQTSDKSSSGTHKEPNGTDGGHLGSKPPTWEAFFSVDPELTDESLESSQTRRVEMGASQSPRLFSDSDDDSSHFSSQSTHISDPGINSQVDTILIRPPENVQGDAGLTSHSREPRDACFTPTATEGEKPDSQVSSDFEVPPTPESNPPQLEDLKELYKRLAAGESLFKTGNQTGSL</sequence>
<evidence type="ECO:0000256" key="7">
    <source>
        <dbReference type="ARBA" id="ARBA00022839"/>
    </source>
</evidence>
<dbReference type="GO" id="GO:0000723">
    <property type="term" value="P:telomere maintenance"/>
    <property type="evidence" value="ECO:0007669"/>
    <property type="project" value="TreeGrafter"/>
</dbReference>
<evidence type="ECO:0000259" key="14">
    <source>
        <dbReference type="Pfam" id="PF07522"/>
    </source>
</evidence>
<keyword evidence="7" id="KW-0269">Exonuclease</keyword>
<dbReference type="PANTHER" id="PTHR23240:SF8">
    <property type="entry name" value="PROTEIN ARTEMIS"/>
    <property type="match status" value="1"/>
</dbReference>
<keyword evidence="6" id="KW-0378">Hydrolase</keyword>
<protein>
    <recommendedName>
        <fullName evidence="11">Protein artemis</fullName>
    </recommendedName>
    <alternativeName>
        <fullName evidence="12">DNA cross-link repair 1C protein</fullName>
    </alternativeName>
</protein>
<evidence type="ECO:0000256" key="3">
    <source>
        <dbReference type="ARBA" id="ARBA00022722"/>
    </source>
</evidence>
<dbReference type="FunFam" id="3.40.50.12650:FF:000002">
    <property type="entry name" value="DNA cross-link repair 1C"/>
    <property type="match status" value="1"/>
</dbReference>
<evidence type="ECO:0000256" key="8">
    <source>
        <dbReference type="ARBA" id="ARBA00023172"/>
    </source>
</evidence>
<evidence type="ECO:0000313" key="16">
    <source>
        <dbReference type="Proteomes" id="UP000261540"/>
    </source>
</evidence>
<dbReference type="GO" id="GO:0004519">
    <property type="term" value="F:endonuclease activity"/>
    <property type="evidence" value="ECO:0007669"/>
    <property type="project" value="UniProtKB-KW"/>
</dbReference>
<feature type="compositionally biased region" description="Acidic residues" evidence="13">
    <location>
        <begin position="448"/>
        <end position="461"/>
    </location>
</feature>
<keyword evidence="9" id="KW-0234">DNA repair</keyword>
<accession>A0A3B3QWR1</accession>
<dbReference type="FunFam" id="3.60.15.10:FF:000018">
    <property type="entry name" value="DNA cross-link repair 1C"/>
    <property type="match status" value="1"/>
</dbReference>
<reference evidence="15" key="1">
    <citation type="submission" date="2025-08" db="UniProtKB">
        <authorList>
            <consortium name="Ensembl"/>
        </authorList>
    </citation>
    <scope>IDENTIFICATION</scope>
</reference>
<evidence type="ECO:0000256" key="10">
    <source>
        <dbReference type="ARBA" id="ARBA00023242"/>
    </source>
</evidence>
<dbReference type="RefSeq" id="XP_023664766.1">
    <property type="nucleotide sequence ID" value="XM_023808998.2"/>
</dbReference>
<dbReference type="InterPro" id="IPR011084">
    <property type="entry name" value="DRMBL"/>
</dbReference>
<dbReference type="SUPFAM" id="SSF56281">
    <property type="entry name" value="Metallo-hydrolase/oxidoreductase"/>
    <property type="match status" value="1"/>
</dbReference>
<keyword evidence="3" id="KW-0540">Nuclease</keyword>
<evidence type="ECO:0000256" key="1">
    <source>
        <dbReference type="ARBA" id="ARBA00004123"/>
    </source>
</evidence>
<dbReference type="GO" id="GO:0006303">
    <property type="term" value="P:double-strand break repair via nonhomologous end joining"/>
    <property type="evidence" value="ECO:0007669"/>
    <property type="project" value="TreeGrafter"/>
</dbReference>
<dbReference type="STRING" id="1676925.ENSPKIP00000010344"/>
<feature type="region of interest" description="Disordered" evidence="13">
    <location>
        <begin position="387"/>
        <end position="614"/>
    </location>
</feature>
<keyword evidence="5" id="KW-0227">DNA damage</keyword>
<evidence type="ECO:0000256" key="5">
    <source>
        <dbReference type="ARBA" id="ARBA00022763"/>
    </source>
</evidence>
<dbReference type="Pfam" id="PF07522">
    <property type="entry name" value="DRMBL"/>
    <property type="match status" value="1"/>
</dbReference>
<feature type="compositionally biased region" description="Polar residues" evidence="13">
    <location>
        <begin position="464"/>
        <end position="474"/>
    </location>
</feature>
<comment type="subcellular location">
    <subcellularLocation>
        <location evidence="1">Nucleus</location>
    </subcellularLocation>
</comment>
<dbReference type="AlphaFoldDB" id="A0A3B3QWR1"/>
<dbReference type="Gene3D" id="3.40.50.12650">
    <property type="match status" value="1"/>
</dbReference>
<dbReference type="GO" id="GO:0003684">
    <property type="term" value="F:damaged DNA binding"/>
    <property type="evidence" value="ECO:0007669"/>
    <property type="project" value="TreeGrafter"/>
</dbReference>
<dbReference type="GO" id="GO:0006310">
    <property type="term" value="P:DNA recombination"/>
    <property type="evidence" value="ECO:0007669"/>
    <property type="project" value="UniProtKB-KW"/>
</dbReference>
<reference evidence="15" key="2">
    <citation type="submission" date="2025-09" db="UniProtKB">
        <authorList>
            <consortium name="Ensembl"/>
        </authorList>
    </citation>
    <scope>IDENTIFICATION</scope>
</reference>
<dbReference type="GeneID" id="111842420"/>
<feature type="domain" description="DNA repair metallo-beta-lactamase" evidence="14">
    <location>
        <begin position="242"/>
        <end position="343"/>
    </location>
</feature>
<dbReference type="Ensembl" id="ENSPKIT00000034475.1">
    <property type="protein sequence ID" value="ENSPKIP00000010344.1"/>
    <property type="gene ID" value="ENSPKIG00000025094.1"/>
</dbReference>
<comment type="similarity">
    <text evidence="2">Belongs to the DNA repair metallo-beta-lactamase (DRMBL) family.</text>
</comment>
<keyword evidence="4" id="KW-0255">Endonuclease</keyword>
<dbReference type="OrthoDB" id="262529at2759"/>
<proteinExistence type="inferred from homology"/>
<evidence type="ECO:0000256" key="2">
    <source>
        <dbReference type="ARBA" id="ARBA00010304"/>
    </source>
</evidence>
<keyword evidence="8" id="KW-0233">DNA recombination</keyword>
<dbReference type="GeneTree" id="ENSGT00940000157779"/>
<dbReference type="Gene3D" id="3.60.15.10">
    <property type="entry name" value="Ribonuclease Z/Hydroxyacylglutathione hydrolase-like"/>
    <property type="match status" value="1"/>
</dbReference>
<feature type="compositionally biased region" description="Acidic residues" evidence="13">
    <location>
        <begin position="390"/>
        <end position="399"/>
    </location>
</feature>
<evidence type="ECO:0000256" key="4">
    <source>
        <dbReference type="ARBA" id="ARBA00022759"/>
    </source>
</evidence>
<evidence type="ECO:0000313" key="15">
    <source>
        <dbReference type="Ensembl" id="ENSPKIP00000010344.1"/>
    </source>
</evidence>
<evidence type="ECO:0000256" key="6">
    <source>
        <dbReference type="ARBA" id="ARBA00022801"/>
    </source>
</evidence>
<evidence type="ECO:0000256" key="11">
    <source>
        <dbReference type="ARBA" id="ARBA00039759"/>
    </source>
</evidence>
<name>A0A3B3QWR1_9TELE</name>
<dbReference type="GO" id="GO:0005634">
    <property type="term" value="C:nucleus"/>
    <property type="evidence" value="ECO:0007669"/>
    <property type="project" value="UniProtKB-SubCell"/>
</dbReference>
<dbReference type="Proteomes" id="UP000261540">
    <property type="component" value="Unplaced"/>
</dbReference>
<dbReference type="InterPro" id="IPR036866">
    <property type="entry name" value="RibonucZ/Hydroxyglut_hydro"/>
</dbReference>